<feature type="region of interest" description="Disordered" evidence="1">
    <location>
        <begin position="1"/>
        <end position="55"/>
    </location>
</feature>
<accession>A0AAW2FG23</accession>
<dbReference type="Proteomes" id="UP001430953">
    <property type="component" value="Unassembled WGS sequence"/>
</dbReference>
<organism evidence="2 3">
    <name type="scientific">Cardiocondyla obscurior</name>
    <dbReference type="NCBI Taxonomy" id="286306"/>
    <lineage>
        <taxon>Eukaryota</taxon>
        <taxon>Metazoa</taxon>
        <taxon>Ecdysozoa</taxon>
        <taxon>Arthropoda</taxon>
        <taxon>Hexapoda</taxon>
        <taxon>Insecta</taxon>
        <taxon>Pterygota</taxon>
        <taxon>Neoptera</taxon>
        <taxon>Endopterygota</taxon>
        <taxon>Hymenoptera</taxon>
        <taxon>Apocrita</taxon>
        <taxon>Aculeata</taxon>
        <taxon>Formicoidea</taxon>
        <taxon>Formicidae</taxon>
        <taxon>Myrmicinae</taxon>
        <taxon>Cardiocondyla</taxon>
    </lineage>
</organism>
<evidence type="ECO:0000313" key="2">
    <source>
        <dbReference type="EMBL" id="KAL0114423.1"/>
    </source>
</evidence>
<gene>
    <name evidence="2" type="ORF">PUN28_011580</name>
</gene>
<feature type="compositionally biased region" description="Basic and acidic residues" evidence="1">
    <location>
        <begin position="69"/>
        <end position="82"/>
    </location>
</feature>
<comment type="caution">
    <text evidence="2">The sequence shown here is derived from an EMBL/GenBank/DDBJ whole genome shotgun (WGS) entry which is preliminary data.</text>
</comment>
<feature type="region of interest" description="Disordered" evidence="1">
    <location>
        <begin position="68"/>
        <end position="118"/>
    </location>
</feature>
<name>A0AAW2FG23_9HYME</name>
<evidence type="ECO:0000313" key="3">
    <source>
        <dbReference type="Proteomes" id="UP001430953"/>
    </source>
</evidence>
<protein>
    <submittedName>
        <fullName evidence="2">Uncharacterized protein</fullName>
    </submittedName>
</protein>
<dbReference type="EMBL" id="JADYXP020000011">
    <property type="protein sequence ID" value="KAL0114423.1"/>
    <property type="molecule type" value="Genomic_DNA"/>
</dbReference>
<proteinExistence type="predicted"/>
<reference evidence="2 3" key="1">
    <citation type="submission" date="2023-03" db="EMBL/GenBank/DDBJ databases">
        <title>High recombination rates correlate with genetic variation in Cardiocondyla obscurior ants.</title>
        <authorList>
            <person name="Errbii M."/>
        </authorList>
    </citation>
    <scope>NUCLEOTIDE SEQUENCE [LARGE SCALE GENOMIC DNA]</scope>
    <source>
        <strain evidence="2">Alpha-2009</strain>
        <tissue evidence="2">Whole body</tissue>
    </source>
</reference>
<keyword evidence="3" id="KW-1185">Reference proteome</keyword>
<feature type="compositionally biased region" description="Basic and acidic residues" evidence="1">
    <location>
        <begin position="15"/>
        <end position="24"/>
    </location>
</feature>
<dbReference type="AlphaFoldDB" id="A0AAW2FG23"/>
<sequence length="118" mass="13071">MATPVTKLPQLSSDSVHRTDDRCRMPFSNSNSGRARISERRAQTSNYPDNIANAWPTSQFHNQCEDEVETVREEASHSDRRSNNLRGGGGLGKASCYNEAATESPAEIYNSAEAHADW</sequence>
<evidence type="ECO:0000256" key="1">
    <source>
        <dbReference type="SAM" id="MobiDB-lite"/>
    </source>
</evidence>